<dbReference type="InterPro" id="IPR008930">
    <property type="entry name" value="Terpenoid_cyclase/PrenylTrfase"/>
</dbReference>
<evidence type="ECO:0000313" key="6">
    <source>
        <dbReference type="EMBL" id="PHT80457.1"/>
    </source>
</evidence>
<name>A0A2G2ZEM8_CAPAN</name>
<dbReference type="GO" id="GO:0009395">
    <property type="term" value="P:phospholipid catabolic process"/>
    <property type="evidence" value="ECO:0007669"/>
    <property type="project" value="UniProtKB-ARBA"/>
</dbReference>
<dbReference type="PANTHER" id="PTHR31739:SF4">
    <property type="entry name" value="ENT-COPALYL DIPHOSPHATE SYNTHASE, CHLOROPLASTIC"/>
    <property type="match status" value="1"/>
</dbReference>
<comment type="cofactor">
    <cofactor evidence="1">
        <name>Mg(2+)</name>
        <dbReference type="ChEBI" id="CHEBI:18420"/>
    </cofactor>
</comment>
<dbReference type="SUPFAM" id="SSF48576">
    <property type="entry name" value="Terpenoid synthases"/>
    <property type="match status" value="1"/>
</dbReference>
<dbReference type="GO" id="GO:0009507">
    <property type="term" value="C:chloroplast"/>
    <property type="evidence" value="ECO:0000318"/>
    <property type="project" value="GO_Central"/>
</dbReference>
<evidence type="ECO:0000313" key="7">
    <source>
        <dbReference type="Proteomes" id="UP000222542"/>
    </source>
</evidence>
<dbReference type="OMA" id="RRIRKWY"/>
<dbReference type="AlphaFoldDB" id="A0A2G2ZEM8"/>
<keyword evidence="3" id="KW-0460">Magnesium</keyword>
<dbReference type="Gene3D" id="1.10.600.10">
    <property type="entry name" value="Farnesyl Diphosphate Synthase"/>
    <property type="match status" value="1"/>
</dbReference>
<dbReference type="GO" id="GO:0009905">
    <property type="term" value="F:ent-copalyl diphosphate synthase activity"/>
    <property type="evidence" value="ECO:0007669"/>
    <property type="project" value="EnsemblPlants"/>
</dbReference>
<dbReference type="FunFam" id="1.50.10.160:FF:000001">
    <property type="entry name" value="Ent-copalyl diphosphate synthase"/>
    <property type="match status" value="1"/>
</dbReference>
<dbReference type="Proteomes" id="UP000222542">
    <property type="component" value="Unassembled WGS sequence"/>
</dbReference>
<evidence type="ECO:0000256" key="3">
    <source>
        <dbReference type="ARBA" id="ARBA00022842"/>
    </source>
</evidence>
<dbReference type="GO" id="GO:0016115">
    <property type="term" value="P:terpenoid catabolic process"/>
    <property type="evidence" value="ECO:0007669"/>
    <property type="project" value="UniProtKB-ARBA"/>
</dbReference>
<feature type="domain" description="Terpene synthase N-terminal" evidence="5">
    <location>
        <begin position="279"/>
        <end position="485"/>
    </location>
</feature>
<dbReference type="SFLD" id="SFLDG01605">
    <property type="entry name" value="Terpene_Cyclase_Like_1_N-term"/>
    <property type="match status" value="1"/>
</dbReference>
<accession>A0A2G2ZEM8</accession>
<dbReference type="GO" id="GO:0010333">
    <property type="term" value="F:terpene synthase activity"/>
    <property type="evidence" value="ECO:0000318"/>
    <property type="project" value="GO_Central"/>
</dbReference>
<evidence type="ECO:0000256" key="4">
    <source>
        <dbReference type="SAM" id="MobiDB-lite"/>
    </source>
</evidence>
<dbReference type="Gramene" id="PHT80457">
    <property type="protein sequence ID" value="PHT80457"/>
    <property type="gene ID" value="T459_18509"/>
</dbReference>
<dbReference type="SFLD" id="SFLDG01014">
    <property type="entry name" value="Terpene_Cyclase_Like_1_N-term"/>
    <property type="match status" value="1"/>
</dbReference>
<evidence type="ECO:0000259" key="5">
    <source>
        <dbReference type="Pfam" id="PF01397"/>
    </source>
</evidence>
<reference evidence="6 7" key="1">
    <citation type="journal article" date="2014" name="Nat. Genet.">
        <title>Genome sequence of the hot pepper provides insights into the evolution of pungency in Capsicum species.</title>
        <authorList>
            <person name="Kim S."/>
            <person name="Park M."/>
            <person name="Yeom S.I."/>
            <person name="Kim Y.M."/>
            <person name="Lee J.M."/>
            <person name="Lee H.A."/>
            <person name="Seo E."/>
            <person name="Choi J."/>
            <person name="Cheong K."/>
            <person name="Kim K.T."/>
            <person name="Jung K."/>
            <person name="Lee G.W."/>
            <person name="Oh S.K."/>
            <person name="Bae C."/>
            <person name="Kim S.B."/>
            <person name="Lee H.Y."/>
            <person name="Kim S.Y."/>
            <person name="Kim M.S."/>
            <person name="Kang B.C."/>
            <person name="Jo Y.D."/>
            <person name="Yang H.B."/>
            <person name="Jeong H.J."/>
            <person name="Kang W.H."/>
            <person name="Kwon J.K."/>
            <person name="Shin C."/>
            <person name="Lim J.Y."/>
            <person name="Park J.H."/>
            <person name="Huh J.H."/>
            <person name="Kim J.S."/>
            <person name="Kim B.D."/>
            <person name="Cohen O."/>
            <person name="Paran I."/>
            <person name="Suh M.C."/>
            <person name="Lee S.B."/>
            <person name="Kim Y.K."/>
            <person name="Shin Y."/>
            <person name="Noh S.J."/>
            <person name="Park J."/>
            <person name="Seo Y.S."/>
            <person name="Kwon S.Y."/>
            <person name="Kim H.A."/>
            <person name="Park J.M."/>
            <person name="Kim H.J."/>
            <person name="Choi S.B."/>
            <person name="Bosland P.W."/>
            <person name="Reeves G."/>
            <person name="Jo S.H."/>
            <person name="Lee B.W."/>
            <person name="Cho H.T."/>
            <person name="Choi H.S."/>
            <person name="Lee M.S."/>
            <person name="Yu Y."/>
            <person name="Do Choi Y."/>
            <person name="Park B.S."/>
            <person name="van Deynze A."/>
            <person name="Ashrafi H."/>
            <person name="Hill T."/>
            <person name="Kim W.T."/>
            <person name="Pai H.S."/>
            <person name="Ahn H.K."/>
            <person name="Yeam I."/>
            <person name="Giovannoni J.J."/>
            <person name="Rose J.K."/>
            <person name="Sorensen I."/>
            <person name="Lee S.J."/>
            <person name="Kim R.W."/>
            <person name="Choi I.Y."/>
            <person name="Choi B.S."/>
            <person name="Lim J.S."/>
            <person name="Lee Y.H."/>
            <person name="Choi D."/>
        </authorList>
    </citation>
    <scope>NUCLEOTIDE SEQUENCE [LARGE SCALE GENOMIC DNA]</scope>
    <source>
        <strain evidence="7">cv. CM334</strain>
    </source>
</reference>
<evidence type="ECO:0000256" key="1">
    <source>
        <dbReference type="ARBA" id="ARBA00001946"/>
    </source>
</evidence>
<dbReference type="FunFam" id="1.50.10.130:FF:000002">
    <property type="entry name" value="Ent-copalyl diphosphate synthase, chloroplastic"/>
    <property type="match status" value="1"/>
</dbReference>
<sequence length="871" mass="100103">MSISASYLRFSLTAHYERPSSPANQHPNFFKSNRSSGELHADFNSNLQCNAVSRPRTKEYKEVLHNGSLPVIKWDDIVEEVDMETQTLEVYHPLSNKIIKEHIDGVRSMLRSMEEGEISVSAYDTAWVGLVKDLKGSENPQFPSSLEWIANNQLPDGSWGDSDIFLVYDRIINTLACVIALKSWNLHPDKSLLGISFMRENLSKLGDENAEHMPIGFEVAFPSLIEIAKKLGIDIPYDSPVLQDIYARRQLKLTRIPKDIMHKVPTTLLHSLEGMPDLDWQKLLQFQCTDGSLLFSPSSTAFALMQTHDHNCLNYLTNAVEKFNGGVPNVYPVDLFEHIWIVDRLQRLGISRYFKAEIEECIEYVNRYWTNIGICWARNSPIQDIDDTAMAFRLLRLHGYVVSADVFKHFESGGEFFCFVGQSNQAVTGMYNLYRASQLMFPGEKIFEHAKIFTSNFLREKRAQNQLLDKWIITKDLPGEVGYALDVPWYASLPRLETRFFLEQYGGEDDVWIGKTLYRMPLVNNNRYLELAKSDYNNCQALHQFEWRRILKWYEECGLGEFGVTESSLLVTYYLVSASIFEAERSKERMAWVKTAALMDCVTCYFDNKQFFEQHKTAFIHEFTHSSSSTTHLHYLNSRYNNEERLVGIILGTLNQLSLAALLSHGRDIHHNLHHAWEKWLLTLGEGFDGVIEGEGAAELIIHTLNSCTGRLVSDEILSNPSYQRLMEITNRVCHQLRLFHLDKGQNEDNQRSEKQLGMLLTFSEEIESDMQQLTELVLSQSDLDANIKPTFLAVAKSFYYRTHCDTRTINLHIAKVLFEKEEADKQKFSRRSKHEGPFANADGRSSMSETGKSQLTANHLVCRKKGREFC</sequence>
<dbReference type="Gene3D" id="1.50.10.160">
    <property type="match status" value="1"/>
</dbReference>
<dbReference type="Pfam" id="PF01397">
    <property type="entry name" value="Terpene_synth"/>
    <property type="match status" value="1"/>
</dbReference>
<gene>
    <name evidence="6" type="ORF">T459_18509</name>
</gene>
<protein>
    <submittedName>
        <fullName evidence="6">Ent-copalyl diphosphate synthase, chloroplastic</fullName>
    </submittedName>
</protein>
<keyword evidence="2" id="KW-0479">Metal-binding</keyword>
<feature type="compositionally biased region" description="Polar residues" evidence="4">
    <location>
        <begin position="844"/>
        <end position="853"/>
    </location>
</feature>
<dbReference type="InterPro" id="IPR008949">
    <property type="entry name" value="Isoprenoid_synthase_dom_sf"/>
</dbReference>
<dbReference type="InterPro" id="IPR036965">
    <property type="entry name" value="Terpene_synth_N_sf"/>
</dbReference>
<dbReference type="InterPro" id="IPR050148">
    <property type="entry name" value="Terpene_synthase-like"/>
</dbReference>
<dbReference type="InterPro" id="IPR044814">
    <property type="entry name" value="Terpene_cyclase_plant_C1"/>
</dbReference>
<feature type="region of interest" description="Disordered" evidence="4">
    <location>
        <begin position="827"/>
        <end position="853"/>
    </location>
</feature>
<dbReference type="GO" id="GO:0009686">
    <property type="term" value="P:gibberellin biosynthetic process"/>
    <property type="evidence" value="ECO:0000318"/>
    <property type="project" value="GO_Central"/>
</dbReference>
<comment type="caution">
    <text evidence="6">The sequence shown here is derived from an EMBL/GenBank/DDBJ whole genome shotgun (WGS) entry which is preliminary data.</text>
</comment>
<dbReference type="UniPathway" id="UPA00213"/>
<dbReference type="EMBL" id="AYRZ02000006">
    <property type="protein sequence ID" value="PHT80457.1"/>
    <property type="molecule type" value="Genomic_DNA"/>
</dbReference>
<proteinExistence type="predicted"/>
<organism evidence="6 7">
    <name type="scientific">Capsicum annuum</name>
    <name type="common">Capsicum pepper</name>
    <dbReference type="NCBI Taxonomy" id="4072"/>
    <lineage>
        <taxon>Eukaryota</taxon>
        <taxon>Viridiplantae</taxon>
        <taxon>Streptophyta</taxon>
        <taxon>Embryophyta</taxon>
        <taxon>Tracheophyta</taxon>
        <taxon>Spermatophyta</taxon>
        <taxon>Magnoliopsida</taxon>
        <taxon>eudicotyledons</taxon>
        <taxon>Gunneridae</taxon>
        <taxon>Pentapetalae</taxon>
        <taxon>asterids</taxon>
        <taxon>lamiids</taxon>
        <taxon>Solanales</taxon>
        <taxon>Solanaceae</taxon>
        <taxon>Solanoideae</taxon>
        <taxon>Capsiceae</taxon>
        <taxon>Capsicum</taxon>
    </lineage>
</organism>
<keyword evidence="7" id="KW-1185">Reference proteome</keyword>
<evidence type="ECO:0000256" key="2">
    <source>
        <dbReference type="ARBA" id="ARBA00022723"/>
    </source>
</evidence>
<dbReference type="Gene3D" id="1.50.10.130">
    <property type="entry name" value="Terpene synthase, N-terminal domain"/>
    <property type="match status" value="1"/>
</dbReference>
<dbReference type="STRING" id="4072.A0A2G2ZEM8"/>
<reference evidence="6 7" key="2">
    <citation type="journal article" date="2017" name="Genome Biol.">
        <title>New reference genome sequences of hot pepper reveal the massive evolution of plant disease-resistance genes by retroduplication.</title>
        <authorList>
            <person name="Kim S."/>
            <person name="Park J."/>
            <person name="Yeom S.I."/>
            <person name="Kim Y.M."/>
            <person name="Seo E."/>
            <person name="Kim K.T."/>
            <person name="Kim M.S."/>
            <person name="Lee J.M."/>
            <person name="Cheong K."/>
            <person name="Shin H.S."/>
            <person name="Kim S.B."/>
            <person name="Han K."/>
            <person name="Lee J."/>
            <person name="Park M."/>
            <person name="Lee H.A."/>
            <person name="Lee H.Y."/>
            <person name="Lee Y."/>
            <person name="Oh S."/>
            <person name="Lee J.H."/>
            <person name="Choi E."/>
            <person name="Choi E."/>
            <person name="Lee S.E."/>
            <person name="Jeon J."/>
            <person name="Kim H."/>
            <person name="Choi G."/>
            <person name="Song H."/>
            <person name="Lee J."/>
            <person name="Lee S.C."/>
            <person name="Kwon J.K."/>
            <person name="Lee H.Y."/>
            <person name="Koo N."/>
            <person name="Hong Y."/>
            <person name="Kim R.W."/>
            <person name="Kang W.H."/>
            <person name="Huh J.H."/>
            <person name="Kang B.C."/>
            <person name="Yang T.J."/>
            <person name="Lee Y.H."/>
            <person name="Bennetzen J.L."/>
            <person name="Choi D."/>
        </authorList>
    </citation>
    <scope>NUCLEOTIDE SEQUENCE [LARGE SCALE GENOMIC DNA]</scope>
    <source>
        <strain evidence="7">cv. CM334</strain>
    </source>
</reference>
<dbReference type="InterPro" id="IPR001906">
    <property type="entry name" value="Terpene_synth_N"/>
</dbReference>
<dbReference type="CDD" id="cd00684">
    <property type="entry name" value="Terpene_cyclase_plant_C1"/>
    <property type="match status" value="1"/>
</dbReference>
<dbReference type="PANTHER" id="PTHR31739">
    <property type="entry name" value="ENT-COPALYL DIPHOSPHATE SYNTHASE, CHLOROPLASTIC"/>
    <property type="match status" value="1"/>
</dbReference>
<dbReference type="SUPFAM" id="SSF48239">
    <property type="entry name" value="Terpenoid cyclases/Protein prenyltransferases"/>
    <property type="match status" value="2"/>
</dbReference>
<dbReference type="GO" id="GO:0000287">
    <property type="term" value="F:magnesium ion binding"/>
    <property type="evidence" value="ECO:0000318"/>
    <property type="project" value="GO_Central"/>
</dbReference>